<dbReference type="InterPro" id="IPR007438">
    <property type="entry name" value="DUF488"/>
</dbReference>
<name>A0A9P1NY15_9CYAN</name>
<dbReference type="RefSeq" id="WP_006626224.1">
    <property type="nucleotide sequence ID" value="NZ_FO818640.1"/>
</dbReference>
<reference evidence="1 2" key="1">
    <citation type="submission" date="2014-02" db="EMBL/GenBank/DDBJ databases">
        <authorList>
            <person name="Genoscope - CEA"/>
        </authorList>
    </citation>
    <scope>NUCLEOTIDE SEQUENCE [LARGE SCALE GENOMIC DNA]</scope>
    <source>
        <strain evidence="1 2">PCC 8005</strain>
    </source>
</reference>
<organism evidence="1 2">
    <name type="scientific">Limnospira indica PCC 8005</name>
    <dbReference type="NCBI Taxonomy" id="376219"/>
    <lineage>
        <taxon>Bacteria</taxon>
        <taxon>Bacillati</taxon>
        <taxon>Cyanobacteriota</taxon>
        <taxon>Cyanophyceae</taxon>
        <taxon>Oscillatoriophycideae</taxon>
        <taxon>Oscillatoriales</taxon>
        <taxon>Sirenicapillariaceae</taxon>
        <taxon>Limnospira</taxon>
    </lineage>
</organism>
<gene>
    <name evidence="1" type="ORF">ARTHRO_20075</name>
</gene>
<sequence>MELFSIGHSNHEIDAFISLLQKHQVTAVADVRSHPYSRFLSHFNRSSLQEFLAKEGIQYVFLGRELGARPSNPDCYINGKAVYERIALTDAFHQGIKRLQKGLKKHKISLMCAEKDPLTCHRAILVCQHLRDLDIPINHILKNGDLESHEHLEDRMLVKHGFRDFGDSQEVQLSLFSPQILPTREECLSQAYRLQGDEIAYVEPDNSHEK</sequence>
<dbReference type="PANTHER" id="PTHR39337">
    <property type="entry name" value="BLR5642 PROTEIN"/>
    <property type="match status" value="1"/>
</dbReference>
<evidence type="ECO:0000313" key="1">
    <source>
        <dbReference type="EMBL" id="CDM94541.1"/>
    </source>
</evidence>
<dbReference type="PANTHER" id="PTHR39337:SF1">
    <property type="entry name" value="BLR5642 PROTEIN"/>
    <property type="match status" value="1"/>
</dbReference>
<evidence type="ECO:0008006" key="3">
    <source>
        <dbReference type="Google" id="ProtNLM"/>
    </source>
</evidence>
<accession>A0A9P1NY15</accession>
<dbReference type="Proteomes" id="UP000032946">
    <property type="component" value="Chromosome"/>
</dbReference>
<keyword evidence="2" id="KW-1185">Reference proteome</keyword>
<proteinExistence type="predicted"/>
<dbReference type="EMBL" id="FO818640">
    <property type="protein sequence ID" value="CDM94541.1"/>
    <property type="molecule type" value="Genomic_DNA"/>
</dbReference>
<dbReference type="Pfam" id="PF04343">
    <property type="entry name" value="DUF488"/>
    <property type="match status" value="1"/>
</dbReference>
<protein>
    <recommendedName>
        <fullName evidence="3">DUF488 domain-containing protein</fullName>
    </recommendedName>
</protein>
<evidence type="ECO:0000313" key="2">
    <source>
        <dbReference type="Proteomes" id="UP000032946"/>
    </source>
</evidence>
<dbReference type="AlphaFoldDB" id="A0A9P1NY15"/>